<evidence type="ECO:0000313" key="2">
    <source>
        <dbReference type="Proteomes" id="UP001176941"/>
    </source>
</evidence>
<dbReference type="Proteomes" id="UP001176941">
    <property type="component" value="Chromosome 2"/>
</dbReference>
<organism evidence="1 2">
    <name type="scientific">Rangifer tarandus platyrhynchus</name>
    <name type="common">Svalbard reindeer</name>
    <dbReference type="NCBI Taxonomy" id="3082113"/>
    <lineage>
        <taxon>Eukaryota</taxon>
        <taxon>Metazoa</taxon>
        <taxon>Chordata</taxon>
        <taxon>Craniata</taxon>
        <taxon>Vertebrata</taxon>
        <taxon>Euteleostomi</taxon>
        <taxon>Mammalia</taxon>
        <taxon>Eutheria</taxon>
        <taxon>Laurasiatheria</taxon>
        <taxon>Artiodactyla</taxon>
        <taxon>Ruminantia</taxon>
        <taxon>Pecora</taxon>
        <taxon>Cervidae</taxon>
        <taxon>Odocoileinae</taxon>
        <taxon>Rangifer</taxon>
    </lineage>
</organism>
<evidence type="ECO:0008006" key="3">
    <source>
        <dbReference type="Google" id="ProtNLM"/>
    </source>
</evidence>
<proteinExistence type="predicted"/>
<reference evidence="1" key="1">
    <citation type="submission" date="2023-04" db="EMBL/GenBank/DDBJ databases">
        <authorList>
            <consortium name="ELIXIR-Norway"/>
        </authorList>
    </citation>
    <scope>NUCLEOTIDE SEQUENCE [LARGE SCALE GENOMIC DNA]</scope>
</reference>
<accession>A0ABN8YEN4</accession>
<name>A0ABN8YEN4_RANTA</name>
<keyword evidence="2" id="KW-1185">Reference proteome</keyword>
<evidence type="ECO:0000313" key="1">
    <source>
        <dbReference type="EMBL" id="CAI9160050.1"/>
    </source>
</evidence>
<dbReference type="EMBL" id="OX459938">
    <property type="protein sequence ID" value="CAI9160050.1"/>
    <property type="molecule type" value="Genomic_DNA"/>
</dbReference>
<gene>
    <name evidence="1" type="ORF">MRATA1EN1_LOCUS9012</name>
</gene>
<protein>
    <recommendedName>
        <fullName evidence="3">Secreted protein</fullName>
    </recommendedName>
</protein>
<sequence>MLHACASVGGSGQSTSKKVMSACVAMSSAAVFCLNCASGGATLLSSCADAPGPAALLRGPCRQDVTRGPQLAFSLVLCLAS</sequence>